<dbReference type="AlphaFoldDB" id="A0A8S1QXJ0"/>
<dbReference type="EMBL" id="CAJJDM010000363">
    <property type="protein sequence ID" value="CAD8119664.1"/>
    <property type="molecule type" value="Genomic_DNA"/>
</dbReference>
<reference evidence="1" key="1">
    <citation type="submission" date="2021-01" db="EMBL/GenBank/DDBJ databases">
        <authorList>
            <consortium name="Genoscope - CEA"/>
            <person name="William W."/>
        </authorList>
    </citation>
    <scope>NUCLEOTIDE SEQUENCE</scope>
</reference>
<gene>
    <name evidence="1" type="ORF">PPRIM_AZ9-3.1.T3540001</name>
</gene>
<organism evidence="1 2">
    <name type="scientific">Paramecium primaurelia</name>
    <dbReference type="NCBI Taxonomy" id="5886"/>
    <lineage>
        <taxon>Eukaryota</taxon>
        <taxon>Sar</taxon>
        <taxon>Alveolata</taxon>
        <taxon>Ciliophora</taxon>
        <taxon>Intramacronucleata</taxon>
        <taxon>Oligohymenophorea</taxon>
        <taxon>Peniculida</taxon>
        <taxon>Parameciidae</taxon>
        <taxon>Paramecium</taxon>
    </lineage>
</organism>
<protein>
    <submittedName>
        <fullName evidence="1">Uncharacterized protein</fullName>
    </submittedName>
</protein>
<evidence type="ECO:0000313" key="2">
    <source>
        <dbReference type="Proteomes" id="UP000688137"/>
    </source>
</evidence>
<evidence type="ECO:0000313" key="1">
    <source>
        <dbReference type="EMBL" id="CAD8119664.1"/>
    </source>
</evidence>
<dbReference type="Proteomes" id="UP000688137">
    <property type="component" value="Unassembled WGS sequence"/>
</dbReference>
<keyword evidence="2" id="KW-1185">Reference proteome</keyword>
<sequence>MMNLFHQFVSPFTKNISIWWRQYVWRWRQVYPSMGCQNRIIKSQIRWSQQLSLISLFLS</sequence>
<proteinExistence type="predicted"/>
<accession>A0A8S1QXJ0</accession>
<comment type="caution">
    <text evidence="1">The sequence shown here is derived from an EMBL/GenBank/DDBJ whole genome shotgun (WGS) entry which is preliminary data.</text>
</comment>
<name>A0A8S1QXJ0_PARPR</name>